<dbReference type="AlphaFoldDB" id="A0A521FZA7"/>
<dbReference type="Proteomes" id="UP000316238">
    <property type="component" value="Unassembled WGS sequence"/>
</dbReference>
<evidence type="ECO:0000313" key="1">
    <source>
        <dbReference type="EMBL" id="TAA74107.1"/>
    </source>
</evidence>
<dbReference type="EMBL" id="NQJD01000039">
    <property type="protein sequence ID" value="TAA74107.1"/>
    <property type="molecule type" value="Genomic_DNA"/>
</dbReference>
<reference evidence="1" key="1">
    <citation type="submission" date="2017-07" db="EMBL/GenBank/DDBJ databases">
        <title>The cable genome - Insights into the physiology and evolution of filamentous bacteria capable of sulfide oxidation via long distance electron transfer.</title>
        <authorList>
            <person name="Thorup C."/>
            <person name="Bjerg J.T."/>
            <person name="Schreiber L."/>
            <person name="Nielsen L.P."/>
            <person name="Kjeldsen K.U."/>
            <person name="Boesen T."/>
            <person name="Boggild A."/>
            <person name="Meysman F."/>
            <person name="Geelhoed J."/>
            <person name="Schramm A."/>
        </authorList>
    </citation>
    <scope>NUCLEOTIDE SEQUENCE [LARGE SCALE GENOMIC DNA]</scope>
    <source>
        <strain evidence="1">GS</strain>
    </source>
</reference>
<organism evidence="1 2">
    <name type="scientific">Candidatus Electronema aureum</name>
    <dbReference type="NCBI Taxonomy" id="2005002"/>
    <lineage>
        <taxon>Bacteria</taxon>
        <taxon>Pseudomonadati</taxon>
        <taxon>Thermodesulfobacteriota</taxon>
        <taxon>Desulfobulbia</taxon>
        <taxon>Desulfobulbales</taxon>
        <taxon>Desulfobulbaceae</taxon>
        <taxon>Candidatus Electronema</taxon>
    </lineage>
</organism>
<evidence type="ECO:0008006" key="3">
    <source>
        <dbReference type="Google" id="ProtNLM"/>
    </source>
</evidence>
<dbReference type="Gene3D" id="3.40.50.300">
    <property type="entry name" value="P-loop containing nucleotide triphosphate hydrolases"/>
    <property type="match status" value="1"/>
</dbReference>
<accession>A0A521FZA7</accession>
<keyword evidence="2" id="KW-1185">Reference proteome</keyword>
<protein>
    <recommendedName>
        <fullName evidence="3">SynChlorMet cassette protein ScmC</fullName>
    </recommendedName>
</protein>
<gene>
    <name evidence="1" type="ORF">CDV28_1396</name>
</gene>
<name>A0A521FZA7_9BACT</name>
<sequence>MVAASAQWWIAAVLRILVNQLTQEDNLNVYRQIDMLLGGFSIKIMDDSNIPCKQHHLVDVFSCPVKKKNVLCQAIELSLKELMQINFPASERNILYADCRVTLCRTETDSFRLLCLNESGNDTLWNLNFDSNFSQFEYGLSHEAIEQGDLIQLAFNRFLLQHTFINHHGLIIHAAGGSIHGKGMVFPAVSGTGKSTLSHLLLPHPENQLFSEERIIMRRTDDGWHLWGTPWKGTGVIARNESAPLNALVFLSQAPETKISKLPPSAALRRLLETVSIPWYSQEWTDKGLSVCESLLRDIPVFELAFRPDQTAVQAVADLAASLD</sequence>
<dbReference type="InterPro" id="IPR027417">
    <property type="entry name" value="P-loop_NTPase"/>
</dbReference>
<evidence type="ECO:0000313" key="2">
    <source>
        <dbReference type="Proteomes" id="UP000316238"/>
    </source>
</evidence>
<dbReference type="SUPFAM" id="SSF53795">
    <property type="entry name" value="PEP carboxykinase-like"/>
    <property type="match status" value="1"/>
</dbReference>
<comment type="caution">
    <text evidence="1">The sequence shown here is derived from an EMBL/GenBank/DDBJ whole genome shotgun (WGS) entry which is preliminary data.</text>
</comment>
<proteinExistence type="predicted"/>